<evidence type="ECO:0000259" key="2">
    <source>
        <dbReference type="Pfam" id="PF20152"/>
    </source>
</evidence>
<feature type="transmembrane region" description="Helical" evidence="1">
    <location>
        <begin position="84"/>
        <end position="105"/>
    </location>
</feature>
<feature type="transmembrane region" description="Helical" evidence="1">
    <location>
        <begin position="226"/>
        <end position="248"/>
    </location>
</feature>
<sequence>MAEVEGLDRVTLTLGAFIIGGFISVALSAVVGFQTFLYFQIFPMDTLPYKFLVAWIWLIDTGHTASVCATIWQYAVLNFNNPTILLAILLEIVSAFPVAIAFTLISTLNANLHVEDTQDEQVQLVAHRTYRNTVYSEDRHVQIYRYQSALANPSQIAGLGFFAGVETALSKHWGALAANHKGWVVAGMAVSAATDIVISAARYYYLRDLKQGYMATPEMVDAVVIFTINDGILTCATLIASIACFVGMPKNFIWLGLYIPVAKLFSNSILTTLNLRNWSRHRHRPMGISLTRPQANRNTLQISTTSTKIQSSDGMPAAMEVFMDQQVEYNTPAQKYRNENHDTRSQP</sequence>
<keyword evidence="1" id="KW-0472">Membrane</keyword>
<feature type="transmembrane region" description="Helical" evidence="1">
    <location>
        <begin position="51"/>
        <end position="72"/>
    </location>
</feature>
<gene>
    <name evidence="3" type="ORF">DFH08DRAFT_951805</name>
</gene>
<accession>A0AAD7AK91</accession>
<dbReference type="PANTHER" id="PTHR40465">
    <property type="entry name" value="CHROMOSOME 1, WHOLE GENOME SHOTGUN SEQUENCE"/>
    <property type="match status" value="1"/>
</dbReference>
<name>A0AAD7AK91_9AGAR</name>
<feature type="transmembrane region" description="Helical" evidence="1">
    <location>
        <begin position="254"/>
        <end position="275"/>
    </location>
</feature>
<keyword evidence="1" id="KW-1133">Transmembrane helix</keyword>
<reference evidence="3" key="1">
    <citation type="submission" date="2023-03" db="EMBL/GenBank/DDBJ databases">
        <title>Massive genome expansion in bonnet fungi (Mycena s.s.) driven by repeated elements and novel gene families across ecological guilds.</title>
        <authorList>
            <consortium name="Lawrence Berkeley National Laboratory"/>
            <person name="Harder C.B."/>
            <person name="Miyauchi S."/>
            <person name="Viragh M."/>
            <person name="Kuo A."/>
            <person name="Thoen E."/>
            <person name="Andreopoulos B."/>
            <person name="Lu D."/>
            <person name="Skrede I."/>
            <person name="Drula E."/>
            <person name="Henrissat B."/>
            <person name="Morin E."/>
            <person name="Kohler A."/>
            <person name="Barry K."/>
            <person name="LaButti K."/>
            <person name="Morin E."/>
            <person name="Salamov A."/>
            <person name="Lipzen A."/>
            <person name="Mereny Z."/>
            <person name="Hegedus B."/>
            <person name="Baldrian P."/>
            <person name="Stursova M."/>
            <person name="Weitz H."/>
            <person name="Taylor A."/>
            <person name="Grigoriev I.V."/>
            <person name="Nagy L.G."/>
            <person name="Martin F."/>
            <person name="Kauserud H."/>
        </authorList>
    </citation>
    <scope>NUCLEOTIDE SEQUENCE</scope>
    <source>
        <strain evidence="3">CBHHK002</strain>
    </source>
</reference>
<keyword evidence="1" id="KW-0812">Transmembrane</keyword>
<feature type="transmembrane region" description="Helical" evidence="1">
    <location>
        <begin position="183"/>
        <end position="205"/>
    </location>
</feature>
<dbReference type="PANTHER" id="PTHR40465:SF1">
    <property type="entry name" value="DUF6534 DOMAIN-CONTAINING PROTEIN"/>
    <property type="match status" value="1"/>
</dbReference>
<dbReference type="EMBL" id="JARIHO010000005">
    <property type="protein sequence ID" value="KAJ7361200.1"/>
    <property type="molecule type" value="Genomic_DNA"/>
</dbReference>
<proteinExistence type="predicted"/>
<evidence type="ECO:0000256" key="1">
    <source>
        <dbReference type="SAM" id="Phobius"/>
    </source>
</evidence>
<protein>
    <recommendedName>
        <fullName evidence="2">DUF6534 domain-containing protein</fullName>
    </recommendedName>
</protein>
<feature type="domain" description="DUF6534" evidence="2">
    <location>
        <begin position="191"/>
        <end position="277"/>
    </location>
</feature>
<keyword evidence="4" id="KW-1185">Reference proteome</keyword>
<dbReference type="Pfam" id="PF20152">
    <property type="entry name" value="DUF6534"/>
    <property type="match status" value="1"/>
</dbReference>
<dbReference type="InterPro" id="IPR045339">
    <property type="entry name" value="DUF6534"/>
</dbReference>
<dbReference type="AlphaFoldDB" id="A0AAD7AK91"/>
<comment type="caution">
    <text evidence="3">The sequence shown here is derived from an EMBL/GenBank/DDBJ whole genome shotgun (WGS) entry which is preliminary data.</text>
</comment>
<evidence type="ECO:0000313" key="3">
    <source>
        <dbReference type="EMBL" id="KAJ7361200.1"/>
    </source>
</evidence>
<dbReference type="Proteomes" id="UP001218218">
    <property type="component" value="Unassembled WGS sequence"/>
</dbReference>
<evidence type="ECO:0000313" key="4">
    <source>
        <dbReference type="Proteomes" id="UP001218218"/>
    </source>
</evidence>
<organism evidence="3 4">
    <name type="scientific">Mycena albidolilacea</name>
    <dbReference type="NCBI Taxonomy" id="1033008"/>
    <lineage>
        <taxon>Eukaryota</taxon>
        <taxon>Fungi</taxon>
        <taxon>Dikarya</taxon>
        <taxon>Basidiomycota</taxon>
        <taxon>Agaricomycotina</taxon>
        <taxon>Agaricomycetes</taxon>
        <taxon>Agaricomycetidae</taxon>
        <taxon>Agaricales</taxon>
        <taxon>Marasmiineae</taxon>
        <taxon>Mycenaceae</taxon>
        <taxon>Mycena</taxon>
    </lineage>
</organism>
<feature type="transmembrane region" description="Helical" evidence="1">
    <location>
        <begin position="12"/>
        <end position="39"/>
    </location>
</feature>